<name>A0AAX6EPI9_IRIPA</name>
<dbReference type="EMBL" id="JANAVB010003400">
    <property type="protein sequence ID" value="KAJ6849668.1"/>
    <property type="molecule type" value="Genomic_DNA"/>
</dbReference>
<gene>
    <name evidence="1" type="ORF">M6B38_180950</name>
    <name evidence="2" type="ORF">M6B38_268140</name>
</gene>
<protein>
    <submittedName>
        <fullName evidence="1">Uncharacterized protein</fullName>
    </submittedName>
</protein>
<evidence type="ECO:0000313" key="2">
    <source>
        <dbReference type="EMBL" id="KAJ6849668.1"/>
    </source>
</evidence>
<sequence length="15" mass="1326">MASGGGVHSSPAVLG</sequence>
<evidence type="ECO:0000313" key="3">
    <source>
        <dbReference type="Proteomes" id="UP001140949"/>
    </source>
</evidence>
<reference evidence="1" key="1">
    <citation type="journal article" date="2023" name="GigaByte">
        <title>Genome assembly of the bearded iris, Iris pallida Lam.</title>
        <authorList>
            <person name="Bruccoleri R.E."/>
            <person name="Oakeley E.J."/>
            <person name="Faust A.M.E."/>
            <person name="Altorfer M."/>
            <person name="Dessus-Babus S."/>
            <person name="Burckhardt D."/>
            <person name="Oertli M."/>
            <person name="Naumann U."/>
            <person name="Petersen F."/>
            <person name="Wong J."/>
        </authorList>
    </citation>
    <scope>NUCLEOTIDE SEQUENCE</scope>
    <source>
        <strain evidence="1">GSM-AAB239-AS_SAM_17_03QT</strain>
    </source>
</reference>
<dbReference type="Proteomes" id="UP001140949">
    <property type="component" value="Unassembled WGS sequence"/>
</dbReference>
<keyword evidence="3" id="KW-1185">Reference proteome</keyword>
<evidence type="ECO:0000313" key="1">
    <source>
        <dbReference type="EMBL" id="KAJ6805705.1"/>
    </source>
</evidence>
<comment type="caution">
    <text evidence="1">The sequence shown here is derived from an EMBL/GenBank/DDBJ whole genome shotgun (WGS) entry which is preliminary data.</text>
</comment>
<reference evidence="1" key="2">
    <citation type="submission" date="2023-04" db="EMBL/GenBank/DDBJ databases">
        <authorList>
            <person name="Bruccoleri R.E."/>
            <person name="Oakeley E.J."/>
            <person name="Faust A.-M."/>
            <person name="Dessus-Babus S."/>
            <person name="Altorfer M."/>
            <person name="Burckhardt D."/>
            <person name="Oertli M."/>
            <person name="Naumann U."/>
            <person name="Petersen F."/>
            <person name="Wong J."/>
        </authorList>
    </citation>
    <scope>NUCLEOTIDE SEQUENCE</scope>
    <source>
        <strain evidence="1">GSM-AAB239-AS_SAM_17_03QT</strain>
        <tissue evidence="1">Leaf</tissue>
    </source>
</reference>
<dbReference type="EMBL" id="JANAVB010035251">
    <property type="protein sequence ID" value="KAJ6805705.1"/>
    <property type="molecule type" value="Genomic_DNA"/>
</dbReference>
<proteinExistence type="predicted"/>
<organism evidence="1 3">
    <name type="scientific">Iris pallida</name>
    <name type="common">Sweet iris</name>
    <dbReference type="NCBI Taxonomy" id="29817"/>
    <lineage>
        <taxon>Eukaryota</taxon>
        <taxon>Viridiplantae</taxon>
        <taxon>Streptophyta</taxon>
        <taxon>Embryophyta</taxon>
        <taxon>Tracheophyta</taxon>
        <taxon>Spermatophyta</taxon>
        <taxon>Magnoliopsida</taxon>
        <taxon>Liliopsida</taxon>
        <taxon>Asparagales</taxon>
        <taxon>Iridaceae</taxon>
        <taxon>Iridoideae</taxon>
        <taxon>Irideae</taxon>
        <taxon>Iris</taxon>
    </lineage>
</organism>
<accession>A0AAX6EPI9</accession>